<dbReference type="eggNOG" id="ENOG50345RY">
    <property type="taxonomic scope" value="Bacteria"/>
</dbReference>
<evidence type="ECO:0000313" key="1">
    <source>
        <dbReference type="EMBL" id="ACV68430.1"/>
    </source>
</evidence>
<dbReference type="Proteomes" id="UP000001052">
    <property type="component" value="Chromosome"/>
</dbReference>
<proteinExistence type="predicted"/>
<dbReference type="OrthoDB" id="5459098at2"/>
<protein>
    <submittedName>
        <fullName evidence="1">Uncharacterized protein</fullName>
    </submittedName>
</protein>
<gene>
    <name evidence="1" type="ordered locus">Dret_1142</name>
</gene>
<dbReference type="AlphaFoldDB" id="C8X2A7"/>
<reference evidence="1 2" key="2">
    <citation type="journal article" date="2010" name="Stand. Genomic Sci.">
        <title>Complete genome sequence of Desulfohalobium retbaense type strain (HR(100)).</title>
        <authorList>
            <person name="Spring S."/>
            <person name="Nolan M."/>
            <person name="Lapidus A."/>
            <person name="Glavina Del Rio T."/>
            <person name="Copeland A."/>
            <person name="Tice H."/>
            <person name="Cheng J.F."/>
            <person name="Lucas S."/>
            <person name="Land M."/>
            <person name="Chen F."/>
            <person name="Bruce D."/>
            <person name="Goodwin L."/>
            <person name="Pitluck S."/>
            <person name="Ivanova N."/>
            <person name="Mavromatis K."/>
            <person name="Mikhailova N."/>
            <person name="Pati A."/>
            <person name="Chen A."/>
            <person name="Palaniappan K."/>
            <person name="Hauser L."/>
            <person name="Chang Y.J."/>
            <person name="Jeffries C.D."/>
            <person name="Munk C."/>
            <person name="Kiss H."/>
            <person name="Chain P."/>
            <person name="Han C."/>
            <person name="Brettin T."/>
            <person name="Detter J.C."/>
            <person name="Schuler E."/>
            <person name="Goker M."/>
            <person name="Rohde M."/>
            <person name="Bristow J."/>
            <person name="Eisen J.A."/>
            <person name="Markowitz V."/>
            <person name="Hugenholtz P."/>
            <person name="Kyrpides N.C."/>
            <person name="Klenk H.P."/>
        </authorList>
    </citation>
    <scope>NUCLEOTIDE SEQUENCE [LARGE SCALE GENOMIC DNA]</scope>
    <source>
        <strain evidence="1 2">DSM 5692</strain>
    </source>
</reference>
<organism evidence="1 2">
    <name type="scientific">Desulfohalobium retbaense (strain ATCC 49708 / DSM 5692 / JCM 16813 / HR100)</name>
    <dbReference type="NCBI Taxonomy" id="485915"/>
    <lineage>
        <taxon>Bacteria</taxon>
        <taxon>Pseudomonadati</taxon>
        <taxon>Thermodesulfobacteriota</taxon>
        <taxon>Desulfovibrionia</taxon>
        <taxon>Desulfovibrionales</taxon>
        <taxon>Desulfohalobiaceae</taxon>
        <taxon>Desulfohalobium</taxon>
    </lineage>
</organism>
<dbReference type="RefSeq" id="WP_015751581.1">
    <property type="nucleotide sequence ID" value="NC_013223.1"/>
</dbReference>
<reference evidence="2" key="1">
    <citation type="submission" date="2009-09" db="EMBL/GenBank/DDBJ databases">
        <title>The complete chromosome of Desulfohalobium retbaense DSM 5692.</title>
        <authorList>
            <consortium name="US DOE Joint Genome Institute (JGI-PGF)"/>
            <person name="Lucas S."/>
            <person name="Copeland A."/>
            <person name="Lapidus A."/>
            <person name="Glavina del Rio T."/>
            <person name="Dalin E."/>
            <person name="Tice H."/>
            <person name="Bruce D."/>
            <person name="Goodwin L."/>
            <person name="Pitluck S."/>
            <person name="Kyrpides N."/>
            <person name="Mavromatis K."/>
            <person name="Ivanova N."/>
            <person name="Mikhailova N."/>
            <person name="Munk A.C."/>
            <person name="Brettin T."/>
            <person name="Detter J.C."/>
            <person name="Han C."/>
            <person name="Tapia R."/>
            <person name="Larimer F."/>
            <person name="Land M."/>
            <person name="Hauser L."/>
            <person name="Markowitz V."/>
            <person name="Cheng J.-F."/>
            <person name="Hugenholtz P."/>
            <person name="Woyke T."/>
            <person name="Wu D."/>
            <person name="Spring S."/>
            <person name="Klenk H.-P."/>
            <person name="Eisen J.A."/>
        </authorList>
    </citation>
    <scope>NUCLEOTIDE SEQUENCE [LARGE SCALE GENOMIC DNA]</scope>
    <source>
        <strain evidence="2">DSM 5692</strain>
    </source>
</reference>
<dbReference type="KEGG" id="drt:Dret_1142"/>
<keyword evidence="2" id="KW-1185">Reference proteome</keyword>
<evidence type="ECO:0000313" key="2">
    <source>
        <dbReference type="Proteomes" id="UP000001052"/>
    </source>
</evidence>
<dbReference type="HOGENOM" id="CLU_2582675_0_0_7"/>
<sequence>MSTSSPLTPSKPLGLEMIVYYGCPHCGRKTPLLAPTQPAMAQCDACGRQFPVAPVDERTVRFVKTMLANGHAAVDPDYV</sequence>
<name>C8X2A7_DESRD</name>
<dbReference type="STRING" id="485915.Dret_1142"/>
<dbReference type="EMBL" id="CP001734">
    <property type="protein sequence ID" value="ACV68430.1"/>
    <property type="molecule type" value="Genomic_DNA"/>
</dbReference>
<accession>C8X2A7</accession>